<organism evidence="2 3">
    <name type="scientific">Rhamnella rubrinervis</name>
    <dbReference type="NCBI Taxonomy" id="2594499"/>
    <lineage>
        <taxon>Eukaryota</taxon>
        <taxon>Viridiplantae</taxon>
        <taxon>Streptophyta</taxon>
        <taxon>Embryophyta</taxon>
        <taxon>Tracheophyta</taxon>
        <taxon>Spermatophyta</taxon>
        <taxon>Magnoliopsida</taxon>
        <taxon>eudicotyledons</taxon>
        <taxon>Gunneridae</taxon>
        <taxon>Pentapetalae</taxon>
        <taxon>rosids</taxon>
        <taxon>fabids</taxon>
        <taxon>Rosales</taxon>
        <taxon>Rhamnaceae</taxon>
        <taxon>rhamnoid group</taxon>
        <taxon>Rhamneae</taxon>
        <taxon>Rhamnella</taxon>
    </lineage>
</organism>
<proteinExistence type="predicted"/>
<keyword evidence="3" id="KW-1185">Reference proteome</keyword>
<evidence type="ECO:0000313" key="3">
    <source>
        <dbReference type="Proteomes" id="UP000796880"/>
    </source>
</evidence>
<dbReference type="EMBL" id="VOIH02000004">
    <property type="protein sequence ID" value="KAF3449583.1"/>
    <property type="molecule type" value="Genomic_DNA"/>
</dbReference>
<feature type="region of interest" description="Disordered" evidence="1">
    <location>
        <begin position="1"/>
        <end position="35"/>
    </location>
</feature>
<sequence>MDQRCEKKEVAAQEEPSRRQSAYAPASTFGDECKEIRESEDVQRWELDRKKIEHRDDLGEQEALNAHLEHIRVEIPRAPKTVAVEENPKEEEYPEEEEEEDPEEYSEDE</sequence>
<feature type="compositionally biased region" description="Acidic residues" evidence="1">
    <location>
        <begin position="92"/>
        <end position="109"/>
    </location>
</feature>
<protein>
    <submittedName>
        <fullName evidence="2">Uncharacterized protein</fullName>
    </submittedName>
</protein>
<feature type="compositionally biased region" description="Basic and acidic residues" evidence="1">
    <location>
        <begin position="1"/>
        <end position="18"/>
    </location>
</feature>
<evidence type="ECO:0000313" key="2">
    <source>
        <dbReference type="EMBL" id="KAF3449583.1"/>
    </source>
</evidence>
<feature type="region of interest" description="Disordered" evidence="1">
    <location>
        <begin position="74"/>
        <end position="109"/>
    </location>
</feature>
<evidence type="ECO:0000256" key="1">
    <source>
        <dbReference type="SAM" id="MobiDB-lite"/>
    </source>
</evidence>
<accession>A0A8K0HCF0</accession>
<dbReference type="Proteomes" id="UP000796880">
    <property type="component" value="Unassembled WGS sequence"/>
</dbReference>
<dbReference type="AlphaFoldDB" id="A0A8K0HCF0"/>
<name>A0A8K0HCF0_9ROSA</name>
<reference evidence="2" key="1">
    <citation type="submission" date="2020-03" db="EMBL/GenBank/DDBJ databases">
        <title>A high-quality chromosome-level genome assembly of a woody plant with both climbing and erect habits, Rhamnella rubrinervis.</title>
        <authorList>
            <person name="Lu Z."/>
            <person name="Yang Y."/>
            <person name="Zhu X."/>
            <person name="Sun Y."/>
        </authorList>
    </citation>
    <scope>NUCLEOTIDE SEQUENCE</scope>
    <source>
        <strain evidence="2">BYM</strain>
        <tissue evidence="2">Leaf</tissue>
    </source>
</reference>
<gene>
    <name evidence="2" type="ORF">FNV43_RR10312</name>
</gene>
<comment type="caution">
    <text evidence="2">The sequence shown here is derived from an EMBL/GenBank/DDBJ whole genome shotgun (WGS) entry which is preliminary data.</text>
</comment>